<name>A8LW89_SALAI</name>
<protein>
    <submittedName>
        <fullName evidence="1">Putative hydrolase</fullName>
    </submittedName>
</protein>
<proteinExistence type="predicted"/>
<gene>
    <name evidence="1" type="ordered locus">Sare_4947</name>
</gene>
<evidence type="ECO:0000313" key="1">
    <source>
        <dbReference type="EMBL" id="ABW00694.1"/>
    </source>
</evidence>
<accession>A8LW89</accession>
<dbReference type="HOGENOM" id="CLU_083329_0_0_11"/>
<dbReference type="STRING" id="391037.Sare_4947"/>
<dbReference type="AlphaFoldDB" id="A8LW89"/>
<dbReference type="PANTHER" id="PTHR43433">
    <property type="entry name" value="HYDROLASE, ALPHA/BETA FOLD FAMILY PROTEIN"/>
    <property type="match status" value="1"/>
</dbReference>
<sequence length="283" mass="30196">MSPRPRTLEDMAMTTYHTVDGSGVRLRYEVRGSGPLVMLVASPMDAEAFAPVADLLADEYTVVTHDPRGISGSVLDDPEQDSTPELRAEDVVAIMDALHAETADVFGSSGGAVTGLALVTGWPGRVRTLVAHEPPLLELLPDAAVRRAGVDDVVTTFHRHGLEAAWMAFMEIATVDGADMPDSDGPPPEEPSPQEIVNGGRFFAHELSHTTRYVPDLSALRSAPTRVVVGIGAESGHLQTHRTSTALAELLGVTPVEFSGEHIGFLERPKEFANDLRGVLAGH</sequence>
<dbReference type="EMBL" id="CP000850">
    <property type="protein sequence ID" value="ABW00694.1"/>
    <property type="molecule type" value="Genomic_DNA"/>
</dbReference>
<dbReference type="GO" id="GO:0004806">
    <property type="term" value="F:triacylglycerol lipase activity"/>
    <property type="evidence" value="ECO:0007669"/>
    <property type="project" value="TreeGrafter"/>
</dbReference>
<dbReference type="InterPro" id="IPR050471">
    <property type="entry name" value="AB_hydrolase"/>
</dbReference>
<keyword evidence="1" id="KW-0378">Hydrolase</keyword>
<dbReference type="Gene3D" id="3.40.50.1820">
    <property type="entry name" value="alpha/beta hydrolase"/>
    <property type="match status" value="1"/>
</dbReference>
<dbReference type="eggNOG" id="COG0596">
    <property type="taxonomic scope" value="Bacteria"/>
</dbReference>
<dbReference type="KEGG" id="saq:Sare_4947"/>
<dbReference type="SUPFAM" id="SSF53474">
    <property type="entry name" value="alpha/beta-Hydrolases"/>
    <property type="match status" value="1"/>
</dbReference>
<dbReference type="InterPro" id="IPR029058">
    <property type="entry name" value="AB_hydrolase_fold"/>
</dbReference>
<dbReference type="GO" id="GO:0046503">
    <property type="term" value="P:glycerolipid catabolic process"/>
    <property type="evidence" value="ECO:0007669"/>
    <property type="project" value="TreeGrafter"/>
</dbReference>
<organism evidence="1">
    <name type="scientific">Salinispora arenicola (strain CNS-205)</name>
    <dbReference type="NCBI Taxonomy" id="391037"/>
    <lineage>
        <taxon>Bacteria</taxon>
        <taxon>Bacillati</taxon>
        <taxon>Actinomycetota</taxon>
        <taxon>Actinomycetes</taxon>
        <taxon>Micromonosporales</taxon>
        <taxon>Micromonosporaceae</taxon>
        <taxon>Salinispora</taxon>
    </lineage>
</organism>
<reference evidence="1" key="1">
    <citation type="submission" date="2007-10" db="EMBL/GenBank/DDBJ databases">
        <title>Complete sequence of Salinispora arenicola CNS-205.</title>
        <authorList>
            <consortium name="US DOE Joint Genome Institute"/>
            <person name="Copeland A."/>
            <person name="Lucas S."/>
            <person name="Lapidus A."/>
            <person name="Barry K."/>
            <person name="Glavina del Rio T."/>
            <person name="Dalin E."/>
            <person name="Tice H."/>
            <person name="Pitluck S."/>
            <person name="Foster B."/>
            <person name="Schmutz J."/>
            <person name="Larimer F."/>
            <person name="Land M."/>
            <person name="Hauser L."/>
            <person name="Kyrpides N."/>
            <person name="Ivanova N."/>
            <person name="Jensen P.R."/>
            <person name="Moore B.S."/>
            <person name="Penn K."/>
            <person name="Jenkins C."/>
            <person name="Udwary D."/>
            <person name="Xiang L."/>
            <person name="Gontang E."/>
            <person name="Richardson P."/>
        </authorList>
    </citation>
    <scope>NUCLEOTIDE SEQUENCE [LARGE SCALE GENOMIC DNA]</scope>
    <source>
        <strain evidence="1">CNS-205</strain>
    </source>
</reference>
<dbReference type="PANTHER" id="PTHR43433:SF5">
    <property type="entry name" value="AB HYDROLASE-1 DOMAIN-CONTAINING PROTEIN"/>
    <property type="match status" value="1"/>
</dbReference>